<keyword evidence="3" id="KW-1185">Reference proteome</keyword>
<keyword evidence="1" id="KW-0472">Membrane</keyword>
<keyword evidence="1" id="KW-0812">Transmembrane</keyword>
<sequence length="103" mass="10922">MMYVSINSLTSHRKALLGLSGCSTIQQATTKVSIGLGCKAGLLVTLIYCNVGVQLPRGAGASAGGARGHFRNFSFVVWFLFASNVLTFLFALREPPGTLLISE</sequence>
<comment type="caution">
    <text evidence="2">The sequence shown here is derived from an EMBL/GenBank/DDBJ whole genome shotgun (WGS) entry which is preliminary data.</text>
</comment>
<dbReference type="Proteomes" id="UP000823941">
    <property type="component" value="Chromosome 3"/>
</dbReference>
<evidence type="ECO:0000256" key="1">
    <source>
        <dbReference type="SAM" id="Phobius"/>
    </source>
</evidence>
<protein>
    <submittedName>
        <fullName evidence="2">Uncharacterized protein</fullName>
    </submittedName>
</protein>
<keyword evidence="1" id="KW-1133">Transmembrane helix</keyword>
<organism evidence="2 3">
    <name type="scientific">Plutella xylostella</name>
    <name type="common">Diamondback moth</name>
    <name type="synonym">Plutella maculipennis</name>
    <dbReference type="NCBI Taxonomy" id="51655"/>
    <lineage>
        <taxon>Eukaryota</taxon>
        <taxon>Metazoa</taxon>
        <taxon>Ecdysozoa</taxon>
        <taxon>Arthropoda</taxon>
        <taxon>Hexapoda</taxon>
        <taxon>Insecta</taxon>
        <taxon>Pterygota</taxon>
        <taxon>Neoptera</taxon>
        <taxon>Endopterygota</taxon>
        <taxon>Lepidoptera</taxon>
        <taxon>Glossata</taxon>
        <taxon>Ditrysia</taxon>
        <taxon>Yponomeutoidea</taxon>
        <taxon>Plutellidae</taxon>
        <taxon>Plutella</taxon>
    </lineage>
</organism>
<accession>A0ABQ7R534</accession>
<reference evidence="2 3" key="1">
    <citation type="submission" date="2021-06" db="EMBL/GenBank/DDBJ databases">
        <title>A haploid diamondback moth (Plutella xylostella L.) genome assembly resolves 31 chromosomes and identifies a diamide resistance mutation.</title>
        <authorList>
            <person name="Ward C.M."/>
            <person name="Perry K.D."/>
            <person name="Baker G."/>
            <person name="Powis K."/>
            <person name="Heckel D.G."/>
            <person name="Baxter S.W."/>
        </authorList>
    </citation>
    <scope>NUCLEOTIDE SEQUENCE [LARGE SCALE GENOMIC DNA]</scope>
    <source>
        <strain evidence="2 3">LV</strain>
        <tissue evidence="2">Single pupa</tissue>
    </source>
</reference>
<evidence type="ECO:0000313" key="3">
    <source>
        <dbReference type="Proteomes" id="UP000823941"/>
    </source>
</evidence>
<feature type="transmembrane region" description="Helical" evidence="1">
    <location>
        <begin position="40"/>
        <end position="60"/>
    </location>
</feature>
<feature type="transmembrane region" description="Helical" evidence="1">
    <location>
        <begin position="72"/>
        <end position="92"/>
    </location>
</feature>
<name>A0ABQ7R534_PLUXY</name>
<gene>
    <name evidence="2" type="ORF">JYU34_001914</name>
</gene>
<dbReference type="EMBL" id="JAHIBW010000003">
    <property type="protein sequence ID" value="KAG7312417.1"/>
    <property type="molecule type" value="Genomic_DNA"/>
</dbReference>
<evidence type="ECO:0000313" key="2">
    <source>
        <dbReference type="EMBL" id="KAG7312417.1"/>
    </source>
</evidence>
<proteinExistence type="predicted"/>